<feature type="transmembrane region" description="Helical" evidence="2">
    <location>
        <begin position="6"/>
        <end position="28"/>
    </location>
</feature>
<gene>
    <name evidence="3" type="ORF">Uis4E_1368</name>
</gene>
<protein>
    <submittedName>
        <fullName evidence="3">Uncharacterized protein</fullName>
    </submittedName>
</protein>
<evidence type="ECO:0000256" key="2">
    <source>
        <dbReference type="SAM" id="Phobius"/>
    </source>
</evidence>
<comment type="caution">
    <text evidence="3">The sequence shown here is derived from an EMBL/GenBank/DDBJ whole genome shotgun (WGS) entry which is preliminary data.</text>
</comment>
<accession>A0A2N5J0Q3</accession>
<evidence type="ECO:0000256" key="1">
    <source>
        <dbReference type="SAM" id="MobiDB-lite"/>
    </source>
</evidence>
<feature type="region of interest" description="Disordered" evidence="1">
    <location>
        <begin position="41"/>
        <end position="75"/>
    </location>
</feature>
<proteinExistence type="predicted"/>
<dbReference type="RefSeq" id="WP_133125415.1">
    <property type="nucleotide sequence ID" value="NZ_NMWT01000019.1"/>
</dbReference>
<organism evidence="3 4">
    <name type="scientific">Bifidobacterium parmae</name>
    <dbReference type="NCBI Taxonomy" id="361854"/>
    <lineage>
        <taxon>Bacteria</taxon>
        <taxon>Bacillati</taxon>
        <taxon>Actinomycetota</taxon>
        <taxon>Actinomycetes</taxon>
        <taxon>Bifidobacteriales</taxon>
        <taxon>Bifidobacteriaceae</taxon>
        <taxon>Bifidobacterium</taxon>
    </lineage>
</organism>
<keyword evidence="2" id="KW-0472">Membrane</keyword>
<sequence>MSRRTVMIAVVSVVAAIAMLGVGMLIGYNVEAWKASHVSAGGESAQTSGNAGQSGDSGSGDSSGSDGSGGSGDSASKAMFKEVAGNYSWSSSAISRTNLTLRSDGTFNAAYTVADDENTAHLNTDTPSTTVNVTGRFSSIRKTDTGYTLQCDAKSLKVAGSGTDKDTDKTKKGSGMAPCGTWRWYSGGTTLEEVRDATGAWGVGGLDPSRKAVVLAADHGSGALFLRMS</sequence>
<name>A0A2N5J0Q3_9BIFI</name>
<dbReference type="Proteomes" id="UP000235034">
    <property type="component" value="Unassembled WGS sequence"/>
</dbReference>
<feature type="compositionally biased region" description="Low complexity" evidence="1">
    <location>
        <begin position="48"/>
        <end position="65"/>
    </location>
</feature>
<keyword evidence="2" id="KW-0812">Transmembrane</keyword>
<reference evidence="3 4" key="1">
    <citation type="submission" date="2017-07" db="EMBL/GenBank/DDBJ databases">
        <title>Bifidobacterium novel species.</title>
        <authorList>
            <person name="Lugli G.A."/>
            <person name="Milani C."/>
            <person name="Duranti S."/>
            <person name="Mangifesta M."/>
        </authorList>
    </citation>
    <scope>NUCLEOTIDE SEQUENCE [LARGE SCALE GENOMIC DNA]</scope>
    <source>
        <strain evidence="3 4">77</strain>
    </source>
</reference>
<evidence type="ECO:0000313" key="4">
    <source>
        <dbReference type="Proteomes" id="UP000235034"/>
    </source>
</evidence>
<keyword evidence="2" id="KW-1133">Transmembrane helix</keyword>
<keyword evidence="4" id="KW-1185">Reference proteome</keyword>
<dbReference type="EMBL" id="NMWT01000019">
    <property type="protein sequence ID" value="PLS27795.1"/>
    <property type="molecule type" value="Genomic_DNA"/>
</dbReference>
<dbReference type="AlphaFoldDB" id="A0A2N5J0Q3"/>
<evidence type="ECO:0000313" key="3">
    <source>
        <dbReference type="EMBL" id="PLS27795.1"/>
    </source>
</evidence>